<dbReference type="InterPro" id="IPR013761">
    <property type="entry name" value="SAM/pointed_sf"/>
</dbReference>
<evidence type="ECO:0000313" key="2">
    <source>
        <dbReference type="Proteomes" id="UP000095287"/>
    </source>
</evidence>
<accession>A0A1I8A8E5</accession>
<keyword evidence="2" id="KW-1185">Reference proteome</keyword>
<dbReference type="Gene3D" id="1.10.150.50">
    <property type="entry name" value="Transcription Factor, Ets-1"/>
    <property type="match status" value="1"/>
</dbReference>
<reference evidence="3" key="1">
    <citation type="submission" date="2016-11" db="UniProtKB">
        <authorList>
            <consortium name="WormBaseParasite"/>
        </authorList>
    </citation>
    <scope>IDENTIFICATION</scope>
</reference>
<proteinExistence type="predicted"/>
<dbReference type="WBParaSite" id="L893_g33717.t1">
    <property type="protein sequence ID" value="L893_g33717.t1"/>
    <property type="gene ID" value="L893_g33717"/>
</dbReference>
<dbReference type="InterPro" id="IPR039161">
    <property type="entry name" value="C19orf47-like"/>
</dbReference>
<name>A0A1I8A8E5_9BILA</name>
<evidence type="ECO:0000256" key="1">
    <source>
        <dbReference type="SAM" id="MobiDB-lite"/>
    </source>
</evidence>
<feature type="region of interest" description="Disordered" evidence="1">
    <location>
        <begin position="129"/>
        <end position="152"/>
    </location>
</feature>
<dbReference type="Proteomes" id="UP000095287">
    <property type="component" value="Unplaced"/>
</dbReference>
<dbReference type="AlphaFoldDB" id="A0A1I8A8E5"/>
<dbReference type="PANTHER" id="PTHR21359:SF1">
    <property type="entry name" value="DUF5577 DOMAIN-CONTAINING PROTEIN"/>
    <property type="match status" value="1"/>
</dbReference>
<sequence length="315" mass="34815">MASVEQWQDFFEACEIPADTCAKFARTFHSQRIQPDMLGELDRETFAALGVTMIGDQIAITRYTKKCNGNIPEFAVKRAKSPARRVNLAPDRHDIYHVRLPAGNTPKTREMLKKHEMLKQEGMIQRGTTGVRKGGMTRHGLTCDPVSKDGMSRVSTTSTVITKRKPGVVAAPSVVLKSPAEPKRSVTIPRYGTLVSDSMVGGASSKTKSIMVSDVSSSSSAASRLTRQGEPTFLITLGGNRSQRSVVADRLGGRPPGPSPVQRRQERVPISRRLTVRDSGRRPLVVYDEDEDMASEEVIYEQPSVFDRVSVKRRF</sequence>
<dbReference type="Pfam" id="PF18017">
    <property type="entry name" value="SAM_4"/>
    <property type="match status" value="1"/>
</dbReference>
<protein>
    <submittedName>
        <fullName evidence="3">SAM domain-containing protein</fullName>
    </submittedName>
</protein>
<dbReference type="GO" id="GO:0005634">
    <property type="term" value="C:nucleus"/>
    <property type="evidence" value="ECO:0007669"/>
    <property type="project" value="TreeGrafter"/>
</dbReference>
<evidence type="ECO:0000313" key="3">
    <source>
        <dbReference type="WBParaSite" id="L893_g33717.t1"/>
    </source>
</evidence>
<dbReference type="PANTHER" id="PTHR21359">
    <property type="entry name" value="DUF5577 DOMAIN-CONTAINING PROTEIN"/>
    <property type="match status" value="1"/>
</dbReference>
<organism evidence="2 3">
    <name type="scientific">Steinernema glaseri</name>
    <dbReference type="NCBI Taxonomy" id="37863"/>
    <lineage>
        <taxon>Eukaryota</taxon>
        <taxon>Metazoa</taxon>
        <taxon>Ecdysozoa</taxon>
        <taxon>Nematoda</taxon>
        <taxon>Chromadorea</taxon>
        <taxon>Rhabditida</taxon>
        <taxon>Tylenchina</taxon>
        <taxon>Panagrolaimomorpha</taxon>
        <taxon>Strongyloidoidea</taxon>
        <taxon>Steinernematidae</taxon>
        <taxon>Steinernema</taxon>
    </lineage>
</organism>